<sequence length="318" mass="32941">METRSSYVLVGSVVLAFTVLLFAAVLWLARFSGEDKPEYDILFSNGITGLAVGSAVAFNGVPVGSVQKIALVPKAPQLVRVRIAIDKDTPILQGTTATVEGVGFTGVSQIALTGAMGGQPPITAVGGWGRPIIPAKRGGLGQLLASAPELLNNVSQLTASLNKLLNPENRESIGGILANTNRLSNALADRGPEIAATIAETRQTLRAATLAVEQLGKVAGSTDRLLNGEVRTLVADLDKTVVRANSSLTKVDELVGAAKPGVDALSQRTVPEIGQLISDLRAVTTSLGAVSAKLDEDPASALLGGRRLPEYDPNAKAK</sequence>
<reference evidence="3 4" key="1">
    <citation type="submission" date="2019-07" db="EMBL/GenBank/DDBJ databases">
        <title>Novel species isolated from glacier.</title>
        <authorList>
            <person name="Liu Q."/>
            <person name="Xin Y.-H."/>
        </authorList>
    </citation>
    <scope>NUCLEOTIDE SEQUENCE [LARGE SCALE GENOMIC DNA]</scope>
    <source>
        <strain evidence="3 4">LB1R16</strain>
    </source>
</reference>
<feature type="transmembrane region" description="Helical" evidence="1">
    <location>
        <begin position="7"/>
        <end position="29"/>
    </location>
</feature>
<organism evidence="3 4">
    <name type="scientific">Glacieibacterium frigidum</name>
    <dbReference type="NCBI Taxonomy" id="2593303"/>
    <lineage>
        <taxon>Bacteria</taxon>
        <taxon>Pseudomonadati</taxon>
        <taxon>Pseudomonadota</taxon>
        <taxon>Alphaproteobacteria</taxon>
        <taxon>Sphingomonadales</taxon>
        <taxon>Sphingosinicellaceae</taxon>
        <taxon>Glacieibacterium</taxon>
    </lineage>
</organism>
<dbReference type="InterPro" id="IPR003399">
    <property type="entry name" value="Mce/MlaD"/>
</dbReference>
<dbReference type="Proteomes" id="UP000317894">
    <property type="component" value="Unassembled WGS sequence"/>
</dbReference>
<feature type="domain" description="Mce/MlaD" evidence="2">
    <location>
        <begin position="37"/>
        <end position="113"/>
    </location>
</feature>
<dbReference type="EMBL" id="VJWA01000001">
    <property type="protein sequence ID" value="TRW17265.1"/>
    <property type="molecule type" value="Genomic_DNA"/>
</dbReference>
<dbReference type="OrthoDB" id="9808689at2"/>
<protein>
    <submittedName>
        <fullName evidence="3">MCE family protein</fullName>
    </submittedName>
</protein>
<keyword evidence="1" id="KW-0472">Membrane</keyword>
<name>A0A552UGC4_9SPHN</name>
<dbReference type="PANTHER" id="PTHR36698:SF2">
    <property type="entry name" value="MCE_MLAD DOMAIN-CONTAINING PROTEIN"/>
    <property type="match status" value="1"/>
</dbReference>
<dbReference type="PANTHER" id="PTHR36698">
    <property type="entry name" value="BLL5892 PROTEIN"/>
    <property type="match status" value="1"/>
</dbReference>
<keyword evidence="1" id="KW-0812">Transmembrane</keyword>
<gene>
    <name evidence="3" type="ORF">FMM06_03500</name>
</gene>
<evidence type="ECO:0000256" key="1">
    <source>
        <dbReference type="SAM" id="Phobius"/>
    </source>
</evidence>
<keyword evidence="4" id="KW-1185">Reference proteome</keyword>
<comment type="caution">
    <text evidence="3">The sequence shown here is derived from an EMBL/GenBank/DDBJ whole genome shotgun (WGS) entry which is preliminary data.</text>
</comment>
<dbReference type="AlphaFoldDB" id="A0A552UGC4"/>
<evidence type="ECO:0000313" key="4">
    <source>
        <dbReference type="Proteomes" id="UP000317894"/>
    </source>
</evidence>
<evidence type="ECO:0000313" key="3">
    <source>
        <dbReference type="EMBL" id="TRW17265.1"/>
    </source>
</evidence>
<accession>A0A552UGC4</accession>
<dbReference type="Pfam" id="PF02470">
    <property type="entry name" value="MlaD"/>
    <property type="match status" value="1"/>
</dbReference>
<evidence type="ECO:0000259" key="2">
    <source>
        <dbReference type="Pfam" id="PF02470"/>
    </source>
</evidence>
<proteinExistence type="predicted"/>
<keyword evidence="1" id="KW-1133">Transmembrane helix</keyword>
<dbReference type="RefSeq" id="WP_143554810.1">
    <property type="nucleotide sequence ID" value="NZ_VJWA01000001.1"/>
</dbReference>